<organism evidence="2 3">
    <name type="scientific">Allacma fusca</name>
    <dbReference type="NCBI Taxonomy" id="39272"/>
    <lineage>
        <taxon>Eukaryota</taxon>
        <taxon>Metazoa</taxon>
        <taxon>Ecdysozoa</taxon>
        <taxon>Arthropoda</taxon>
        <taxon>Hexapoda</taxon>
        <taxon>Collembola</taxon>
        <taxon>Symphypleona</taxon>
        <taxon>Sminthuridae</taxon>
        <taxon>Allacma</taxon>
    </lineage>
</organism>
<dbReference type="GO" id="GO:0005737">
    <property type="term" value="C:cytoplasm"/>
    <property type="evidence" value="ECO:0007669"/>
    <property type="project" value="TreeGrafter"/>
</dbReference>
<dbReference type="Pfam" id="PF00650">
    <property type="entry name" value="CRAL_TRIO"/>
    <property type="match status" value="1"/>
</dbReference>
<dbReference type="Proteomes" id="UP000708208">
    <property type="component" value="Unassembled WGS sequence"/>
</dbReference>
<reference evidence="2" key="1">
    <citation type="submission" date="2021-06" db="EMBL/GenBank/DDBJ databases">
        <authorList>
            <person name="Hodson N. C."/>
            <person name="Mongue J. A."/>
            <person name="Jaron S. K."/>
        </authorList>
    </citation>
    <scope>NUCLEOTIDE SEQUENCE</scope>
</reference>
<feature type="non-terminal residue" evidence="2">
    <location>
        <position position="185"/>
    </location>
</feature>
<keyword evidence="3" id="KW-1185">Reference proteome</keyword>
<comment type="caution">
    <text evidence="2">The sequence shown here is derived from an EMBL/GenBank/DDBJ whole genome shotgun (WGS) entry which is preliminary data.</text>
</comment>
<name>A0A8J2K5S1_9HEXA</name>
<dbReference type="InterPro" id="IPR001251">
    <property type="entry name" value="CRAL-TRIO_dom"/>
</dbReference>
<dbReference type="CDD" id="cd00170">
    <property type="entry name" value="SEC14"/>
    <property type="match status" value="1"/>
</dbReference>
<sequence>WEEPDHLVKHFPYYHAGYDAEDRPVWMAEMGKFNVRREVELGEENLKILLKYAFNAVYRIIRTIHEKDTPKQEVRYASFLFDLDGFDLYQFGHAATMMFILRVFREYKEVIRELLGYCMLVNANHFAQLTINLVRPILGPVLERVDVHGTNKGKWLPMVRRQFPEDIIPLWYGGTPKFKPIQVYG</sequence>
<feature type="domain" description="CRAL-TRIO" evidence="1">
    <location>
        <begin position="3"/>
        <end position="180"/>
    </location>
</feature>
<proteinExistence type="predicted"/>
<dbReference type="InterPro" id="IPR051064">
    <property type="entry name" value="SEC14/CRAL-TRIO_domain"/>
</dbReference>
<gene>
    <name evidence="2" type="ORF">AFUS01_LOCUS21251</name>
</gene>
<dbReference type="EMBL" id="CAJVCH010236911">
    <property type="protein sequence ID" value="CAG7732762.1"/>
    <property type="molecule type" value="Genomic_DNA"/>
</dbReference>
<evidence type="ECO:0000259" key="1">
    <source>
        <dbReference type="PROSITE" id="PS50191"/>
    </source>
</evidence>
<accession>A0A8J2K5S1</accession>
<dbReference type="AlphaFoldDB" id="A0A8J2K5S1"/>
<protein>
    <recommendedName>
        <fullName evidence="1">CRAL-TRIO domain-containing protein</fullName>
    </recommendedName>
</protein>
<evidence type="ECO:0000313" key="2">
    <source>
        <dbReference type="EMBL" id="CAG7732762.1"/>
    </source>
</evidence>
<dbReference type="PANTHER" id="PTHR23324:SF83">
    <property type="entry name" value="SEC14-LIKE PROTEIN 2"/>
    <property type="match status" value="1"/>
</dbReference>
<dbReference type="PROSITE" id="PS50191">
    <property type="entry name" value="CRAL_TRIO"/>
    <property type="match status" value="1"/>
</dbReference>
<dbReference type="PANTHER" id="PTHR23324">
    <property type="entry name" value="SEC14 RELATED PROTEIN"/>
    <property type="match status" value="1"/>
</dbReference>
<evidence type="ECO:0000313" key="3">
    <source>
        <dbReference type="Proteomes" id="UP000708208"/>
    </source>
</evidence>
<dbReference type="OrthoDB" id="1434354at2759"/>